<organism evidence="1">
    <name type="scientific">Solanum lycopersicum</name>
    <name type="common">Tomato</name>
    <name type="synonym">Lycopersicon esculentum</name>
    <dbReference type="NCBI Taxonomy" id="4081"/>
    <lineage>
        <taxon>Eukaryota</taxon>
        <taxon>Viridiplantae</taxon>
        <taxon>Streptophyta</taxon>
        <taxon>Embryophyta</taxon>
        <taxon>Tracheophyta</taxon>
        <taxon>Spermatophyta</taxon>
        <taxon>Magnoliopsida</taxon>
        <taxon>eudicotyledons</taxon>
        <taxon>Gunneridae</taxon>
        <taxon>Pentapetalae</taxon>
        <taxon>asterids</taxon>
        <taxon>lamiids</taxon>
        <taxon>Solanales</taxon>
        <taxon>Solanaceae</taxon>
        <taxon>Solanoideae</taxon>
        <taxon>Solaneae</taxon>
        <taxon>Solanum</taxon>
        <taxon>Solanum subgen. Lycopersicon</taxon>
    </lineage>
</organism>
<protein>
    <recommendedName>
        <fullName evidence="3">RNase H type-1 domain-containing protein</fullName>
    </recommendedName>
</protein>
<name>A0A3Q7EG92_SOLLC</name>
<evidence type="ECO:0008006" key="3">
    <source>
        <dbReference type="Google" id="ProtNLM"/>
    </source>
</evidence>
<keyword evidence="2" id="KW-1185">Reference proteome</keyword>
<sequence>MVSLYAAVKYCSPVSRDPKCNSLLTLWTSSVAECNSLSYESLAVHTDCSTIHGGDFIHYILVTGNDGFPCSITIHEDVWLVFLNKDLFNVSTSLDVDNVSALMVCWVSLDSVYNTLEFSASILGNHSIRS</sequence>
<dbReference type="AlphaFoldDB" id="A0A3Q7EG92"/>
<proteinExistence type="predicted"/>
<dbReference type="Gramene" id="Solyc01g068110.2.1">
    <property type="protein sequence ID" value="Solyc01g068110.2.1.1"/>
    <property type="gene ID" value="Solyc01g068110.2"/>
</dbReference>
<accession>A0A3Q7EG92</accession>
<dbReference type="EnsemblPlants" id="Solyc01g068110.2.1">
    <property type="protein sequence ID" value="Solyc01g068110.2.1.1"/>
    <property type="gene ID" value="Solyc01g068110.2"/>
</dbReference>
<reference evidence="1" key="2">
    <citation type="submission" date="2019-01" db="UniProtKB">
        <authorList>
            <consortium name="EnsemblPlants"/>
        </authorList>
    </citation>
    <scope>IDENTIFICATION</scope>
    <source>
        <strain evidence="1">cv. Heinz 1706</strain>
    </source>
</reference>
<evidence type="ECO:0000313" key="1">
    <source>
        <dbReference type="EnsemblPlants" id="Solyc01g068110.2.1.1"/>
    </source>
</evidence>
<evidence type="ECO:0000313" key="2">
    <source>
        <dbReference type="Proteomes" id="UP000004994"/>
    </source>
</evidence>
<reference evidence="1" key="1">
    <citation type="journal article" date="2012" name="Nature">
        <title>The tomato genome sequence provides insights into fleshy fruit evolution.</title>
        <authorList>
            <consortium name="Tomato Genome Consortium"/>
        </authorList>
    </citation>
    <scope>NUCLEOTIDE SEQUENCE [LARGE SCALE GENOMIC DNA]</scope>
    <source>
        <strain evidence="1">cv. Heinz 1706</strain>
    </source>
</reference>
<dbReference type="InParanoid" id="A0A3Q7EG92"/>
<dbReference type="Proteomes" id="UP000004994">
    <property type="component" value="Chromosome 1"/>
</dbReference>